<accession>A0A167DLA4</accession>
<sequence length="97" mass="10767">MVTWLKTRTVLLASATIVSIGVFSFGNDDVELAQANSCECVDVSYNYNNQHCKREAHTSWYAWLTGGSSNAQFHYLDLLELLIGSDENQDSSSISDI</sequence>
<name>A0A167DLA4_9GAMM</name>
<gene>
    <name evidence="2" type="ORF">N476_02820</name>
</gene>
<evidence type="ECO:0000256" key="1">
    <source>
        <dbReference type="SAM" id="SignalP"/>
    </source>
</evidence>
<dbReference type="Proteomes" id="UP000076503">
    <property type="component" value="Unassembled WGS sequence"/>
</dbReference>
<evidence type="ECO:0000313" key="2">
    <source>
        <dbReference type="EMBL" id="KZN48996.1"/>
    </source>
</evidence>
<comment type="caution">
    <text evidence="2">The sequence shown here is derived from an EMBL/GenBank/DDBJ whole genome shotgun (WGS) entry which is preliminary data.</text>
</comment>
<keyword evidence="1" id="KW-0732">Signal</keyword>
<feature type="chain" id="PRO_5007885296" evidence="1">
    <location>
        <begin position="25"/>
        <end position="97"/>
    </location>
</feature>
<protein>
    <submittedName>
        <fullName evidence="2">Uncharacterized protein</fullName>
    </submittedName>
</protein>
<dbReference type="RefSeq" id="WP_063362826.1">
    <property type="nucleotide sequence ID" value="NZ_AUXZ01000086.1"/>
</dbReference>
<evidence type="ECO:0000313" key="3">
    <source>
        <dbReference type="Proteomes" id="UP000076503"/>
    </source>
</evidence>
<dbReference type="AlphaFoldDB" id="A0A167DLA4"/>
<dbReference type="EMBL" id="AUXZ01000086">
    <property type="protein sequence ID" value="KZN48996.1"/>
    <property type="molecule type" value="Genomic_DNA"/>
</dbReference>
<feature type="signal peptide" evidence="1">
    <location>
        <begin position="1"/>
        <end position="24"/>
    </location>
</feature>
<organism evidence="2 3">
    <name type="scientific">Pseudoalteromonas luteoviolacea H33</name>
    <dbReference type="NCBI Taxonomy" id="1365251"/>
    <lineage>
        <taxon>Bacteria</taxon>
        <taxon>Pseudomonadati</taxon>
        <taxon>Pseudomonadota</taxon>
        <taxon>Gammaproteobacteria</taxon>
        <taxon>Alteromonadales</taxon>
        <taxon>Pseudoalteromonadaceae</taxon>
        <taxon>Pseudoalteromonas</taxon>
    </lineage>
</organism>
<dbReference type="OrthoDB" id="5772064at2"/>
<reference evidence="2 3" key="1">
    <citation type="submission" date="2013-07" db="EMBL/GenBank/DDBJ databases">
        <title>Comparative Genomic and Metabolomic Analysis of Twelve Strains of Pseudoalteromonas luteoviolacea.</title>
        <authorList>
            <person name="Vynne N.G."/>
            <person name="Mansson M."/>
            <person name="Gram L."/>
        </authorList>
    </citation>
    <scope>NUCLEOTIDE SEQUENCE [LARGE SCALE GENOMIC DNA]</scope>
    <source>
        <strain evidence="2 3">H33</strain>
    </source>
</reference>
<proteinExistence type="predicted"/>
<dbReference type="PATRIC" id="fig|1365251.3.peg.3518"/>